<dbReference type="Proteomes" id="UP000193136">
    <property type="component" value="Unassembled WGS sequence"/>
</dbReference>
<feature type="domain" description="PTS EIIA type-4" evidence="8">
    <location>
        <begin position="1"/>
        <end position="124"/>
    </location>
</feature>
<keyword evidence="5" id="KW-0808">Transferase</keyword>
<dbReference type="SUPFAM" id="SSF53062">
    <property type="entry name" value="PTS system fructose IIA component-like"/>
    <property type="match status" value="1"/>
</dbReference>
<accession>A0A1X0Y2V2</accession>
<keyword evidence="2" id="KW-0813">Transport</keyword>
<dbReference type="Pfam" id="PF03610">
    <property type="entry name" value="EIIA-man"/>
    <property type="match status" value="1"/>
</dbReference>
<keyword evidence="4 9" id="KW-0762">Sugar transport</keyword>
<keyword evidence="3" id="KW-0963">Cytoplasm</keyword>
<name>A0A1X0Y2V2_9BACT</name>
<evidence type="ECO:0000259" key="8">
    <source>
        <dbReference type="PROSITE" id="PS51096"/>
    </source>
</evidence>
<comment type="subcellular location">
    <subcellularLocation>
        <location evidence="1">Cytoplasm</location>
    </subcellularLocation>
</comment>
<evidence type="ECO:0000256" key="5">
    <source>
        <dbReference type="ARBA" id="ARBA00022679"/>
    </source>
</evidence>
<dbReference type="PANTHER" id="PTHR33799:SF1">
    <property type="entry name" value="PTS SYSTEM MANNOSE-SPECIFIC EIIAB COMPONENT-RELATED"/>
    <property type="match status" value="1"/>
</dbReference>
<dbReference type="AlphaFoldDB" id="A0A1X0Y2V2"/>
<dbReference type="GO" id="GO:0009401">
    <property type="term" value="P:phosphoenolpyruvate-dependent sugar phosphotransferase system"/>
    <property type="evidence" value="ECO:0007669"/>
    <property type="project" value="UniProtKB-KW"/>
</dbReference>
<dbReference type="PROSITE" id="PS51096">
    <property type="entry name" value="PTS_EIIA_TYPE_4"/>
    <property type="match status" value="1"/>
</dbReference>
<dbReference type="RefSeq" id="WP_085010585.1">
    <property type="nucleotide sequence ID" value="NZ_NAAD01000011.1"/>
</dbReference>
<dbReference type="Gene3D" id="3.40.50.510">
    <property type="entry name" value="Phosphotransferase system, mannose-type IIA component"/>
    <property type="match status" value="1"/>
</dbReference>
<dbReference type="InterPro" id="IPR036662">
    <property type="entry name" value="PTS_EIIA_man-typ_sf"/>
</dbReference>
<dbReference type="OrthoDB" id="9794368at2"/>
<dbReference type="InterPro" id="IPR004701">
    <property type="entry name" value="PTS_EIIA_man-typ"/>
</dbReference>
<dbReference type="CDD" id="cd00006">
    <property type="entry name" value="PTS_IIA_man"/>
    <property type="match status" value="1"/>
</dbReference>
<evidence type="ECO:0000256" key="6">
    <source>
        <dbReference type="ARBA" id="ARBA00022683"/>
    </source>
</evidence>
<evidence type="ECO:0000313" key="9">
    <source>
        <dbReference type="EMBL" id="ORJ59541.1"/>
    </source>
</evidence>
<gene>
    <name evidence="9" type="ORF">B5V00_09665</name>
</gene>
<keyword evidence="6" id="KW-0598">Phosphotransferase system</keyword>
<dbReference type="GO" id="GO:0005737">
    <property type="term" value="C:cytoplasm"/>
    <property type="evidence" value="ECO:0007669"/>
    <property type="project" value="UniProtKB-SubCell"/>
</dbReference>
<evidence type="ECO:0000256" key="2">
    <source>
        <dbReference type="ARBA" id="ARBA00022448"/>
    </source>
</evidence>
<dbReference type="GO" id="GO:0016301">
    <property type="term" value="F:kinase activity"/>
    <property type="evidence" value="ECO:0007669"/>
    <property type="project" value="UniProtKB-KW"/>
</dbReference>
<sequence length="133" mass="14009">MIGLVVATHSRLAAEMLNAAEMIIGPCLNARAVAILKEQGVEEIRSEIEAAVASVSADGDGVVIMTDMFGGTPSNVSLSFLEPGKVEIVTGVNLPMVIKFFNSQESLSLAELAALLKAYGQQSITLASDFLRQ</sequence>
<dbReference type="InterPro" id="IPR033887">
    <property type="entry name" value="PTS_IIA_man"/>
</dbReference>
<comment type="caution">
    <text evidence="9">The sequence shown here is derived from an EMBL/GenBank/DDBJ whole genome shotgun (WGS) entry which is preliminary data.</text>
</comment>
<protein>
    <submittedName>
        <fullName evidence="9">PTS sugar transporter</fullName>
    </submittedName>
</protein>
<dbReference type="EMBL" id="NAAD01000011">
    <property type="protein sequence ID" value="ORJ59541.1"/>
    <property type="molecule type" value="Genomic_DNA"/>
</dbReference>
<keyword evidence="7" id="KW-0418">Kinase</keyword>
<organism evidence="9 10">
    <name type="scientific">Geothermobacter hydrogeniphilus</name>
    <dbReference type="NCBI Taxonomy" id="1969733"/>
    <lineage>
        <taxon>Bacteria</taxon>
        <taxon>Pseudomonadati</taxon>
        <taxon>Thermodesulfobacteriota</taxon>
        <taxon>Desulfuromonadia</taxon>
        <taxon>Desulfuromonadales</taxon>
        <taxon>Geothermobacteraceae</taxon>
        <taxon>Geothermobacter</taxon>
    </lineage>
</organism>
<evidence type="ECO:0000256" key="1">
    <source>
        <dbReference type="ARBA" id="ARBA00004496"/>
    </source>
</evidence>
<evidence type="ECO:0000313" key="10">
    <source>
        <dbReference type="Proteomes" id="UP000193136"/>
    </source>
</evidence>
<dbReference type="InterPro" id="IPR051471">
    <property type="entry name" value="Bacterial_PTS_sugar_comp"/>
</dbReference>
<evidence type="ECO:0000256" key="7">
    <source>
        <dbReference type="ARBA" id="ARBA00022777"/>
    </source>
</evidence>
<dbReference type="GO" id="GO:0016020">
    <property type="term" value="C:membrane"/>
    <property type="evidence" value="ECO:0007669"/>
    <property type="project" value="InterPro"/>
</dbReference>
<evidence type="ECO:0000256" key="3">
    <source>
        <dbReference type="ARBA" id="ARBA00022490"/>
    </source>
</evidence>
<evidence type="ECO:0000256" key="4">
    <source>
        <dbReference type="ARBA" id="ARBA00022597"/>
    </source>
</evidence>
<dbReference type="PANTHER" id="PTHR33799">
    <property type="entry name" value="PTS PERMEASE-RELATED-RELATED"/>
    <property type="match status" value="1"/>
</dbReference>
<dbReference type="STRING" id="1969733.B5V00_09665"/>
<keyword evidence="10" id="KW-1185">Reference proteome</keyword>
<reference evidence="9 10" key="1">
    <citation type="submission" date="2017-03" db="EMBL/GenBank/DDBJ databases">
        <title>Genome sequence of Geothermobacter sp. EPR-M, Deep-Sea Iron Reducer.</title>
        <authorList>
            <person name="Tully B."/>
            <person name="Savalia P."/>
            <person name="Abuyen K."/>
            <person name="Baughan C."/>
            <person name="Romero E."/>
            <person name="Ronkowski C."/>
            <person name="Torres B."/>
            <person name="Tremblay J."/>
            <person name="Trujillo A."/>
            <person name="Tyler M."/>
            <person name="Perez-Rodriguez I."/>
            <person name="Amend J."/>
        </authorList>
    </citation>
    <scope>NUCLEOTIDE SEQUENCE [LARGE SCALE GENOMIC DNA]</scope>
    <source>
        <strain evidence="9 10">EPR-M</strain>
    </source>
</reference>
<proteinExistence type="predicted"/>